<gene>
    <name evidence="2" type="ORF">BL253_35895</name>
</gene>
<dbReference type="PANTHER" id="PTHR34351">
    <property type="entry name" value="SLR1927 PROTEIN-RELATED"/>
    <property type="match status" value="1"/>
</dbReference>
<protein>
    <submittedName>
        <fullName evidence="2">Uncharacterized protein</fullName>
    </submittedName>
</protein>
<evidence type="ECO:0000313" key="3">
    <source>
        <dbReference type="Proteomes" id="UP000188929"/>
    </source>
</evidence>
<dbReference type="AlphaFoldDB" id="A0A1V2HZP7"/>
<dbReference type="PANTHER" id="PTHR34351:SF1">
    <property type="entry name" value="SLR1927 PROTEIN"/>
    <property type="match status" value="1"/>
</dbReference>
<organism evidence="2 3">
    <name type="scientific">Pseudofrankia asymbiotica</name>
    <dbReference type="NCBI Taxonomy" id="1834516"/>
    <lineage>
        <taxon>Bacteria</taxon>
        <taxon>Bacillati</taxon>
        <taxon>Actinomycetota</taxon>
        <taxon>Actinomycetes</taxon>
        <taxon>Frankiales</taxon>
        <taxon>Frankiaceae</taxon>
        <taxon>Pseudofrankia</taxon>
    </lineage>
</organism>
<dbReference type="RefSeq" id="WP_081439057.1">
    <property type="nucleotide sequence ID" value="NZ_MOMC01000110.1"/>
</dbReference>
<dbReference type="STRING" id="1834516.BL253_35895"/>
<dbReference type="EMBL" id="MOMC01000110">
    <property type="protein sequence ID" value="ONH22357.1"/>
    <property type="molecule type" value="Genomic_DNA"/>
</dbReference>
<sequence length="409" mass="41970">MVLPSISPAGRGVAVLALTVAGAGALLGYPSFVLLGGGLAGLLAVAAGVVLAGGRARAELAVEPSRPARGDTVRITVHVLTSGRSPWAAGRVAVLGSLARVEMAFTGRRSGDGFQGTATIPASVRGRHRVGPVELVRADPMGLARGSHPLSSPALSSSALSSSDVAATVRVVPRLARLAPPPSARFRQLDGPDHSVLRDGSAAFDTLREFVPGDDPRRMHWPSVARTGELLVRTFVDPGVPSGHVLLDTRAGVYGGGERPAAFEDAVDVAASVLAGFIARDFPVTLAVRGQVTWPAAGLPETTDSMLELLSEVLADDDHGPPALGAAHLREGALGSLVVVTGGHETVPASTFDALARRFTNTTVVHVRPAGHAANAVLATGRMAVVEISDVSKLADLWPGLHAQRGGRP</sequence>
<accession>A0A1V2HZP7</accession>
<name>A0A1V2HZP7_9ACTN</name>
<keyword evidence="3" id="KW-1185">Reference proteome</keyword>
<keyword evidence="1" id="KW-0812">Transmembrane</keyword>
<evidence type="ECO:0000313" key="2">
    <source>
        <dbReference type="EMBL" id="ONH22357.1"/>
    </source>
</evidence>
<dbReference type="OrthoDB" id="9776116at2"/>
<reference evidence="3" key="1">
    <citation type="submission" date="2016-10" db="EMBL/GenBank/DDBJ databases">
        <title>Frankia sp. NRRL B-16386 Genome sequencing.</title>
        <authorList>
            <person name="Ghodhbane-Gtari F."/>
            <person name="Swanson E."/>
            <person name="Gueddou A."/>
            <person name="Hezbri K."/>
            <person name="Ktari K."/>
            <person name="Nouioui I."/>
            <person name="Morris K."/>
            <person name="Simpson S."/>
            <person name="Abebe-Akele F."/>
            <person name="Thomas K."/>
            <person name="Gtari M."/>
            <person name="Tisa L.S."/>
        </authorList>
    </citation>
    <scope>NUCLEOTIDE SEQUENCE [LARGE SCALE GENOMIC DNA]</scope>
    <source>
        <strain evidence="3">NRRL B-16386</strain>
    </source>
</reference>
<feature type="transmembrane region" description="Helical" evidence="1">
    <location>
        <begin position="35"/>
        <end position="54"/>
    </location>
</feature>
<evidence type="ECO:0000256" key="1">
    <source>
        <dbReference type="SAM" id="Phobius"/>
    </source>
</evidence>
<feature type="transmembrane region" description="Helical" evidence="1">
    <location>
        <begin position="12"/>
        <end position="29"/>
    </location>
</feature>
<keyword evidence="1" id="KW-1133">Transmembrane helix</keyword>
<dbReference type="Proteomes" id="UP000188929">
    <property type="component" value="Unassembled WGS sequence"/>
</dbReference>
<proteinExistence type="predicted"/>
<comment type="caution">
    <text evidence="2">The sequence shown here is derived from an EMBL/GenBank/DDBJ whole genome shotgun (WGS) entry which is preliminary data.</text>
</comment>
<keyword evidence="1" id="KW-0472">Membrane</keyword>